<proteinExistence type="predicted"/>
<dbReference type="AlphaFoldDB" id="A0A7I7Y8B6"/>
<evidence type="ECO:0000313" key="2">
    <source>
        <dbReference type="EMBL" id="BBZ37857.1"/>
    </source>
</evidence>
<evidence type="ECO:0000256" key="1">
    <source>
        <dbReference type="SAM" id="MobiDB-lite"/>
    </source>
</evidence>
<name>A0A7I7Y8B6_9MYCO</name>
<dbReference type="EMBL" id="AP022613">
    <property type="protein sequence ID" value="BBZ37857.1"/>
    <property type="molecule type" value="Genomic_DNA"/>
</dbReference>
<gene>
    <name evidence="2" type="ORF">MCNS_09200</name>
</gene>
<feature type="compositionally biased region" description="Gly residues" evidence="1">
    <location>
        <begin position="51"/>
        <end position="60"/>
    </location>
</feature>
<sequence length="77" mass="8402">MTAKVSRLSRVFNVHSPTASMKRQPAGEWQTSGVRVIIAHTGAARTRPAGGSPGRYGRGDGPTTNRRRIDKEDKAVW</sequence>
<keyword evidence="3" id="KW-1185">Reference proteome</keyword>
<feature type="region of interest" description="Disordered" evidence="1">
    <location>
        <begin position="42"/>
        <end position="77"/>
    </location>
</feature>
<organism evidence="2 3">
    <name type="scientific">Mycobacterium conspicuum</name>
    <dbReference type="NCBI Taxonomy" id="44010"/>
    <lineage>
        <taxon>Bacteria</taxon>
        <taxon>Bacillati</taxon>
        <taxon>Actinomycetota</taxon>
        <taxon>Actinomycetes</taxon>
        <taxon>Mycobacteriales</taxon>
        <taxon>Mycobacteriaceae</taxon>
        <taxon>Mycobacterium</taxon>
    </lineage>
</organism>
<protein>
    <submittedName>
        <fullName evidence="2">Uncharacterized protein</fullName>
    </submittedName>
</protein>
<reference evidence="2 3" key="1">
    <citation type="journal article" date="2019" name="Emerg. Microbes Infect.">
        <title>Comprehensive subspecies identification of 175 nontuberculous mycobacteria species based on 7547 genomic profiles.</title>
        <authorList>
            <person name="Matsumoto Y."/>
            <person name="Kinjo T."/>
            <person name="Motooka D."/>
            <person name="Nabeya D."/>
            <person name="Jung N."/>
            <person name="Uechi K."/>
            <person name="Horii T."/>
            <person name="Iida T."/>
            <person name="Fujita J."/>
            <person name="Nakamura S."/>
        </authorList>
    </citation>
    <scope>NUCLEOTIDE SEQUENCE [LARGE SCALE GENOMIC DNA]</scope>
    <source>
        <strain evidence="2 3">JCM 14738</strain>
    </source>
</reference>
<feature type="compositionally biased region" description="Basic and acidic residues" evidence="1">
    <location>
        <begin position="67"/>
        <end position="77"/>
    </location>
</feature>
<accession>A0A7I7Y8B6</accession>
<evidence type="ECO:0000313" key="3">
    <source>
        <dbReference type="Proteomes" id="UP000467385"/>
    </source>
</evidence>
<dbReference type="Proteomes" id="UP000467385">
    <property type="component" value="Chromosome"/>
</dbReference>